<keyword evidence="2" id="KW-1185">Reference proteome</keyword>
<proteinExistence type="predicted"/>
<dbReference type="InterPro" id="IPR049210">
    <property type="entry name" value="DUF6812"/>
</dbReference>
<accession>A0ABZ2J848</accession>
<sequence length="187" mass="20953">MSNPETGSPGGESDSLSIGKLRKVKVLIYTTNGIFSGITMCQPQQRLLDALNKGFYSSRMQAFADFLPLSEVMFFNSLNESRSMETAYIRKNNILFVGEQFAASGTPQTNVYPMRRKKPLEAVINLPQLSLTGNMHSEMWEELQEALNRTDQFIPVTDVGFNPPLPNGIDRLDFVAVNKDHIIYVGK</sequence>
<organism evidence="1 2">
    <name type="scientific">Candidatus Dehalogenimonas loeffleri</name>
    <dbReference type="NCBI Taxonomy" id="3127115"/>
    <lineage>
        <taxon>Bacteria</taxon>
        <taxon>Bacillati</taxon>
        <taxon>Chloroflexota</taxon>
        <taxon>Dehalococcoidia</taxon>
        <taxon>Dehalococcoidales</taxon>
        <taxon>Dehalococcoidaceae</taxon>
        <taxon>Dehalogenimonas</taxon>
    </lineage>
</organism>
<evidence type="ECO:0000313" key="1">
    <source>
        <dbReference type="EMBL" id="WWX25424.1"/>
    </source>
</evidence>
<reference evidence="1 2" key="1">
    <citation type="submission" date="2024-03" db="EMBL/GenBank/DDBJ databases">
        <title>A Dehalogenimonas Isolated from Estuarine Sediments Dihaloeliminates Chlorinated Alkanes.</title>
        <authorList>
            <person name="Yang Y."/>
            <person name="Wang H."/>
        </authorList>
    </citation>
    <scope>NUCLEOTIDE SEQUENCE [LARGE SCALE GENOMIC DNA]</scope>
    <source>
        <strain evidence="1 2">W</strain>
    </source>
</reference>
<evidence type="ECO:0000313" key="2">
    <source>
        <dbReference type="Proteomes" id="UP001375370"/>
    </source>
</evidence>
<dbReference type="Proteomes" id="UP001375370">
    <property type="component" value="Chromosome"/>
</dbReference>
<gene>
    <name evidence="1" type="ORF">V8247_00200</name>
</gene>
<protein>
    <submittedName>
        <fullName evidence="1">Uncharacterized protein</fullName>
    </submittedName>
</protein>
<name>A0ABZ2J848_9CHLR</name>
<dbReference type="Pfam" id="PF20660">
    <property type="entry name" value="DUF6812"/>
    <property type="match status" value="1"/>
</dbReference>
<dbReference type="EMBL" id="CP146612">
    <property type="protein sequence ID" value="WWX25424.1"/>
    <property type="molecule type" value="Genomic_DNA"/>
</dbReference>
<dbReference type="RefSeq" id="WP_338737567.1">
    <property type="nucleotide sequence ID" value="NZ_CP146612.1"/>
</dbReference>